<dbReference type="Proteomes" id="UP000275012">
    <property type="component" value="Unassembled WGS sequence"/>
</dbReference>
<dbReference type="Pfam" id="PF25023">
    <property type="entry name" value="TEN_YD-shell"/>
    <property type="match status" value="1"/>
</dbReference>
<keyword evidence="1" id="KW-0677">Repeat</keyword>
<reference evidence="4 5" key="1">
    <citation type="submission" date="2018-10" db="EMBL/GenBank/DDBJ databases">
        <title>Proposal of Lysobacter pythonis sp. nov. isolated from royal pythons (Python regius).</title>
        <authorList>
            <person name="Hans-Juergen B."/>
            <person name="Huptas C."/>
            <person name="Sandra B."/>
            <person name="Igor L."/>
            <person name="Joachim S."/>
            <person name="Siegfried S."/>
            <person name="Mareike W."/>
            <person name="Peter K."/>
        </authorList>
    </citation>
    <scope>NUCLEOTIDE SEQUENCE [LARGE SCALE GENOMIC DNA]</scope>
    <source>
        <strain evidence="4 5">4284/11</strain>
    </source>
</reference>
<evidence type="ECO:0000259" key="3">
    <source>
        <dbReference type="Pfam" id="PF25023"/>
    </source>
</evidence>
<dbReference type="InterPro" id="IPR056823">
    <property type="entry name" value="TEN-like_YD-shell"/>
</dbReference>
<gene>
    <name evidence="4" type="ORF">EBB59_12975</name>
</gene>
<dbReference type="PANTHER" id="PTHR32305:SF15">
    <property type="entry name" value="PROTEIN RHSA-RELATED"/>
    <property type="match status" value="1"/>
</dbReference>
<comment type="caution">
    <text evidence="4">The sequence shown here is derived from an EMBL/GenBank/DDBJ whole genome shotgun (WGS) entry which is preliminary data.</text>
</comment>
<dbReference type="InterPro" id="IPR050708">
    <property type="entry name" value="T6SS_VgrG/RHS"/>
</dbReference>
<dbReference type="AlphaFoldDB" id="A0A3M2HHP3"/>
<dbReference type="InterPro" id="IPR006530">
    <property type="entry name" value="YD"/>
</dbReference>
<dbReference type="PRINTS" id="PR00394">
    <property type="entry name" value="RHSPROTEIN"/>
</dbReference>
<dbReference type="PANTHER" id="PTHR32305">
    <property type="match status" value="1"/>
</dbReference>
<organism evidence="4 5">
    <name type="scientific">Solilutibacter pythonis</name>
    <dbReference type="NCBI Taxonomy" id="2483112"/>
    <lineage>
        <taxon>Bacteria</taxon>
        <taxon>Pseudomonadati</taxon>
        <taxon>Pseudomonadota</taxon>
        <taxon>Gammaproteobacteria</taxon>
        <taxon>Lysobacterales</taxon>
        <taxon>Lysobacteraceae</taxon>
        <taxon>Solilutibacter</taxon>
    </lineage>
</organism>
<protein>
    <recommendedName>
        <fullName evidence="3">Teneurin-like YD-shell domain-containing protein</fullName>
    </recommendedName>
</protein>
<proteinExistence type="predicted"/>
<dbReference type="NCBIfam" id="TIGR01643">
    <property type="entry name" value="YD_repeat_2x"/>
    <property type="match status" value="1"/>
</dbReference>
<evidence type="ECO:0000313" key="4">
    <source>
        <dbReference type="EMBL" id="RMH87453.1"/>
    </source>
</evidence>
<keyword evidence="5" id="KW-1185">Reference proteome</keyword>
<dbReference type="NCBIfam" id="TIGR03696">
    <property type="entry name" value="Rhs_assc_core"/>
    <property type="match status" value="1"/>
</dbReference>
<dbReference type="EMBL" id="RFLY01000033">
    <property type="protein sequence ID" value="RMH87453.1"/>
    <property type="molecule type" value="Genomic_DNA"/>
</dbReference>
<feature type="region of interest" description="Disordered" evidence="2">
    <location>
        <begin position="402"/>
        <end position="422"/>
    </location>
</feature>
<dbReference type="Gene3D" id="2.180.10.10">
    <property type="entry name" value="RHS repeat-associated core"/>
    <property type="match status" value="1"/>
</dbReference>
<evidence type="ECO:0000313" key="5">
    <source>
        <dbReference type="Proteomes" id="UP000275012"/>
    </source>
</evidence>
<evidence type="ECO:0000256" key="1">
    <source>
        <dbReference type="ARBA" id="ARBA00022737"/>
    </source>
</evidence>
<name>A0A3M2HHP3_9GAMM</name>
<dbReference type="InterPro" id="IPR022385">
    <property type="entry name" value="Rhs_assc_core"/>
</dbReference>
<accession>A0A3M2HHP3</accession>
<feature type="domain" description="Teneurin-like YD-shell" evidence="3">
    <location>
        <begin position="13"/>
        <end position="255"/>
    </location>
</feature>
<evidence type="ECO:0000256" key="2">
    <source>
        <dbReference type="SAM" id="MobiDB-lite"/>
    </source>
</evidence>
<sequence>MLVEQILPNAVKQAYVYNAADQLTGIGWADKDDQVIGSLGYGYHPQSGRLSAQTGSYAPQLLPPASQGDNTFDANHRQTRFEGTALHYDANGNLTEAGGRRYVWNARNQLVEVREGTQLVASYRYDALGRRIAKQENGGTIEYLYDGLNPIQEKAGETINPILTGLGVDEYYARNEAIGRTYFLSDHQNSTRALTNAAGQVVNRYDYDPYGNVQQSKTGFSNPYQYTGRERDQTGLMYYRARYYRPDMGRFIAEDPIGLAGGLNTYVYVEGNPLMYADHLGLAVYLCSRPVNVDWVPMSMRPYLRHMWVKTSTTEARMAGECPVPGQGCADVPYSATKNKSHAGQSALSGSICVFQQNVDEACVNSKINQGQPTGTWSMVNQYQSFSNAVVAQCRYGPQDGPLVPNALHSRDPLGSRFSPKP</sequence>